<sequence length="607" mass="68098">MSLSDLAIRQAKATGQAYTLPDIDGLSLAVTAEGGKSWHFRYYWLGKQKRMSLGTYPEIGLRDARALRDEARALLAKGINPHQERKRRRAEVRLADEHTFRAVYEKWCRHRELQISAGTLEGARRIFDRDVLPTLGERSIYHIKRADLIDVVAKIEARSALSIADKVRTWLRLMWRYALVVVPDLESNPATDLDVVAMPLPPVSHNPLLRMPELPRLMQRIRSYRGRLVTQFGVRLLLLTGVRTGELLQATPEQFDLDAGLWKIPPDAVKQLQLEMRKKRIRPQDMPPYIVPLPVQAIEIVRYLLDQFKPAQRFLLRGDHDVTLPMSNNTLNQALHRMGFKSLLTGHGIRGTISTALHELGYLKAWIDAQLSHVDPDATSASYNHAEYVEQRRAMMQDWADRLDLFEQGHVERASQRLIVQFQAVPAASSDGAAASTMVSPMLIVTQPRVGSTESDGATRLPAVPAPRSAMLPVLSGVQREQLALIDIFEAPHNLPAVDFAQLAGKSKRWINYEVSAGNLLALNLGNRGRRIPDWHLDPVKHALIQAVMKLARSAEPWEIYHALAAPRAILNGRAAVDAVTTENTDELIAVVSNEVRTGEWSALRAA</sequence>
<proteinExistence type="inferred from homology"/>
<evidence type="ECO:0000313" key="6">
    <source>
        <dbReference type="EMBL" id="MFC4160381.1"/>
    </source>
</evidence>
<dbReference type="PANTHER" id="PTHR30629:SF2">
    <property type="entry name" value="PROPHAGE INTEGRASE INTS-RELATED"/>
    <property type="match status" value="1"/>
</dbReference>
<dbReference type="EMBL" id="JBHSBU010000001">
    <property type="protein sequence ID" value="MFC4160381.1"/>
    <property type="molecule type" value="Genomic_DNA"/>
</dbReference>
<dbReference type="RefSeq" id="WP_378165142.1">
    <property type="nucleotide sequence ID" value="NZ_JBHSBU010000001.1"/>
</dbReference>
<accession>A0ABV8MTS6</accession>
<keyword evidence="2" id="KW-0229">DNA integration</keyword>
<dbReference type="Pfam" id="PF13356">
    <property type="entry name" value="Arm-DNA-bind_3"/>
    <property type="match status" value="1"/>
</dbReference>
<dbReference type="InterPro" id="IPR002104">
    <property type="entry name" value="Integrase_catalytic"/>
</dbReference>
<dbReference type="PANTHER" id="PTHR30629">
    <property type="entry name" value="PROPHAGE INTEGRASE"/>
    <property type="match status" value="1"/>
</dbReference>
<evidence type="ECO:0000256" key="2">
    <source>
        <dbReference type="ARBA" id="ARBA00022908"/>
    </source>
</evidence>
<keyword evidence="4" id="KW-0233">DNA recombination</keyword>
<dbReference type="Gene3D" id="1.10.443.10">
    <property type="entry name" value="Intergrase catalytic core"/>
    <property type="match status" value="1"/>
</dbReference>
<gene>
    <name evidence="6" type="ORF">ACFOW7_13640</name>
</gene>
<dbReference type="InterPro" id="IPR013762">
    <property type="entry name" value="Integrase-like_cat_sf"/>
</dbReference>
<keyword evidence="7" id="KW-1185">Reference proteome</keyword>
<dbReference type="InterPro" id="IPR011010">
    <property type="entry name" value="DNA_brk_join_enz"/>
</dbReference>
<dbReference type="Proteomes" id="UP001595791">
    <property type="component" value="Unassembled WGS sequence"/>
</dbReference>
<dbReference type="Gene3D" id="3.30.160.390">
    <property type="entry name" value="Integrase, DNA-binding domain"/>
    <property type="match status" value="1"/>
</dbReference>
<dbReference type="Pfam" id="PF00589">
    <property type="entry name" value="Phage_integrase"/>
    <property type="match status" value="1"/>
</dbReference>
<dbReference type="SUPFAM" id="SSF56349">
    <property type="entry name" value="DNA breaking-rejoining enzymes"/>
    <property type="match status" value="1"/>
</dbReference>
<evidence type="ECO:0000256" key="3">
    <source>
        <dbReference type="ARBA" id="ARBA00023125"/>
    </source>
</evidence>
<dbReference type="InterPro" id="IPR025166">
    <property type="entry name" value="Integrase_DNA_bind_dom"/>
</dbReference>
<evidence type="ECO:0000259" key="5">
    <source>
        <dbReference type="PROSITE" id="PS51898"/>
    </source>
</evidence>
<keyword evidence="3" id="KW-0238">DNA-binding</keyword>
<name>A0ABV8MTS6_9NEIS</name>
<comment type="caution">
    <text evidence="6">The sequence shown here is derived from an EMBL/GenBank/DDBJ whole genome shotgun (WGS) entry which is preliminary data.</text>
</comment>
<organism evidence="6 7">
    <name type="scientific">Chitinimonas lacunae</name>
    <dbReference type="NCBI Taxonomy" id="1963018"/>
    <lineage>
        <taxon>Bacteria</taxon>
        <taxon>Pseudomonadati</taxon>
        <taxon>Pseudomonadota</taxon>
        <taxon>Betaproteobacteria</taxon>
        <taxon>Neisseriales</taxon>
        <taxon>Chitinibacteraceae</taxon>
        <taxon>Chitinimonas</taxon>
    </lineage>
</organism>
<dbReference type="Pfam" id="PF22022">
    <property type="entry name" value="Phage_int_M"/>
    <property type="match status" value="1"/>
</dbReference>
<evidence type="ECO:0000256" key="4">
    <source>
        <dbReference type="ARBA" id="ARBA00023172"/>
    </source>
</evidence>
<evidence type="ECO:0000313" key="7">
    <source>
        <dbReference type="Proteomes" id="UP001595791"/>
    </source>
</evidence>
<dbReference type="Gene3D" id="1.10.150.130">
    <property type="match status" value="1"/>
</dbReference>
<dbReference type="CDD" id="cd00801">
    <property type="entry name" value="INT_P4_C"/>
    <property type="match status" value="1"/>
</dbReference>
<dbReference type="InterPro" id="IPR053876">
    <property type="entry name" value="Phage_int_M"/>
</dbReference>
<comment type="similarity">
    <text evidence="1">Belongs to the 'phage' integrase family.</text>
</comment>
<evidence type="ECO:0000256" key="1">
    <source>
        <dbReference type="ARBA" id="ARBA00008857"/>
    </source>
</evidence>
<dbReference type="InterPro" id="IPR038488">
    <property type="entry name" value="Integrase_DNA-bd_sf"/>
</dbReference>
<dbReference type="InterPro" id="IPR010998">
    <property type="entry name" value="Integrase_recombinase_N"/>
</dbReference>
<protein>
    <submittedName>
        <fullName evidence="6">Tyrosine-type recombinase/integrase</fullName>
    </submittedName>
</protein>
<reference evidence="7" key="1">
    <citation type="journal article" date="2019" name="Int. J. Syst. Evol. Microbiol.">
        <title>The Global Catalogue of Microorganisms (GCM) 10K type strain sequencing project: providing services to taxonomists for standard genome sequencing and annotation.</title>
        <authorList>
            <consortium name="The Broad Institute Genomics Platform"/>
            <consortium name="The Broad Institute Genome Sequencing Center for Infectious Disease"/>
            <person name="Wu L."/>
            <person name="Ma J."/>
        </authorList>
    </citation>
    <scope>NUCLEOTIDE SEQUENCE [LARGE SCALE GENOMIC DNA]</scope>
    <source>
        <strain evidence="7">LMG 29894</strain>
    </source>
</reference>
<dbReference type="InterPro" id="IPR050808">
    <property type="entry name" value="Phage_Integrase"/>
</dbReference>
<dbReference type="PROSITE" id="PS51898">
    <property type="entry name" value="TYR_RECOMBINASE"/>
    <property type="match status" value="1"/>
</dbReference>
<feature type="domain" description="Tyr recombinase" evidence="5">
    <location>
        <begin position="204"/>
        <end position="396"/>
    </location>
</feature>